<dbReference type="EMBL" id="DSVQ01000018">
    <property type="protein sequence ID" value="HGT40669.1"/>
    <property type="molecule type" value="Genomic_DNA"/>
</dbReference>
<name>A0A7C4QTS5_9PLAN</name>
<organism evidence="1">
    <name type="scientific">Schlesneria paludicola</name>
    <dbReference type="NCBI Taxonomy" id="360056"/>
    <lineage>
        <taxon>Bacteria</taxon>
        <taxon>Pseudomonadati</taxon>
        <taxon>Planctomycetota</taxon>
        <taxon>Planctomycetia</taxon>
        <taxon>Planctomycetales</taxon>
        <taxon>Planctomycetaceae</taxon>
        <taxon>Schlesneria</taxon>
    </lineage>
</organism>
<evidence type="ECO:0000313" key="1">
    <source>
        <dbReference type="EMBL" id="HGT40669.1"/>
    </source>
</evidence>
<sequence length="389" mass="43267">MLRRRNSGLRRWRLRSWRLRRWDHAVLLLCLAGMLPAASGQPPSHPSGGRSGKTFLDVVLLAAPAGGALYSQDWRCAFEQLDVPVSIRRPVLDDKPEVKERTVGTLRYVTVVGRIDRQGRLVFADRTFTRSEAAKLKEWLDELTTYGAQGSPKGQPLWGLSKLQFEALYLALAEVHSADLYGQPLSRAVEALEIPPQYPLRWSSAAIEAVQKLGDQATVRQHVVGFSKATTLAIALNDRGLGFRPNRTPSGGIELVIEPQTENRHEHWPVGWPLQQPTPQALPGLFVLTNIQLQKEPLADVLEAVTDLTEAPVFVDYAGFAQRRLDLAALRATHPLKKTTWSLALRAILVPQKLNREYWQDEAGKAFVWITPIGKERTNGAASNPADAP</sequence>
<comment type="caution">
    <text evidence="1">The sequence shown here is derived from an EMBL/GenBank/DDBJ whole genome shotgun (WGS) entry which is preliminary data.</text>
</comment>
<gene>
    <name evidence="1" type="ORF">ENS64_15605</name>
</gene>
<proteinExistence type="predicted"/>
<dbReference type="AlphaFoldDB" id="A0A7C4QTS5"/>
<reference evidence="1" key="1">
    <citation type="journal article" date="2020" name="mSystems">
        <title>Genome- and Community-Level Interaction Insights into Carbon Utilization and Element Cycling Functions of Hydrothermarchaeota in Hydrothermal Sediment.</title>
        <authorList>
            <person name="Zhou Z."/>
            <person name="Liu Y."/>
            <person name="Xu W."/>
            <person name="Pan J."/>
            <person name="Luo Z.H."/>
            <person name="Li M."/>
        </authorList>
    </citation>
    <scope>NUCLEOTIDE SEQUENCE [LARGE SCALE GENOMIC DNA]</scope>
    <source>
        <strain evidence="1">SpSt-508</strain>
    </source>
</reference>
<accession>A0A7C4QTS5</accession>
<protein>
    <submittedName>
        <fullName evidence="1">Uncharacterized protein</fullName>
    </submittedName>
</protein>